<evidence type="ECO:0000313" key="1">
    <source>
        <dbReference type="EMBL" id="KAJ3519568.1"/>
    </source>
</evidence>
<protein>
    <submittedName>
        <fullName evidence="1">Uncharacterized protein</fullName>
    </submittedName>
</protein>
<keyword evidence="2" id="KW-1185">Reference proteome</keyword>
<name>A0ACC1RKY9_9APHY</name>
<dbReference type="EMBL" id="JANHOG010002828">
    <property type="protein sequence ID" value="KAJ3519568.1"/>
    <property type="molecule type" value="Genomic_DNA"/>
</dbReference>
<evidence type="ECO:0000313" key="2">
    <source>
        <dbReference type="Proteomes" id="UP001148662"/>
    </source>
</evidence>
<sequence>MDADLIKLVNKLQDTFANLGGELDMPQLAVVGSQSAGKSSVLETIVGRDFLPRGQGIVTRRPLVLQLIHTPAPDPATSNQTYTEWGQFLHIDKRFTDFDAIRKEIEQETYRVAGQNKGISKLPIHLRIYSPDVLDLTLVDLPGLTKIPVGDQPSDIERQIRSLVLDYISKPNSIILAVSAANVDLANSESLKLARSVDPQGRRTIGVLTKLDLMDAGTNALDILTGRVYPLKLGFIGVVGRSQQDIISGKSMVDALESEAEFFRSHAAYRNIAHKNGTKYLARTLNHVLMNHIRDKLPDMKARLNTLMGQAQQELNSFGDAAIYGDANQVSLLLSAGRIRYHNAPQQGSLVLRLMTQFARDFVSSIEGTNMDISTKELSGGARIYYIFNDVFGHALASIDATHNLDNQDIRTAIRNSTGPRPSLFVPEIAFDLLVKPQIKLLEAPSLRCVELVYEELVKICHNCTSAELQRFPRLHAQLVEVVSELLRERLGPTTEYTQSLIDIQTAYINTNHPAFISGSAAAAQAASQAPPKQAPPRMTLTTPRMRWEV</sequence>
<dbReference type="Proteomes" id="UP001148662">
    <property type="component" value="Unassembled WGS sequence"/>
</dbReference>
<comment type="caution">
    <text evidence="1">The sequence shown here is derived from an EMBL/GenBank/DDBJ whole genome shotgun (WGS) entry which is preliminary data.</text>
</comment>
<proteinExistence type="predicted"/>
<organism evidence="1 2">
    <name type="scientific">Phlebia brevispora</name>
    <dbReference type="NCBI Taxonomy" id="194682"/>
    <lineage>
        <taxon>Eukaryota</taxon>
        <taxon>Fungi</taxon>
        <taxon>Dikarya</taxon>
        <taxon>Basidiomycota</taxon>
        <taxon>Agaricomycotina</taxon>
        <taxon>Agaricomycetes</taxon>
        <taxon>Polyporales</taxon>
        <taxon>Meruliaceae</taxon>
        <taxon>Phlebia</taxon>
    </lineage>
</organism>
<reference evidence="1" key="1">
    <citation type="submission" date="2022-07" db="EMBL/GenBank/DDBJ databases">
        <title>Genome Sequence of Phlebia brevispora.</title>
        <authorList>
            <person name="Buettner E."/>
        </authorList>
    </citation>
    <scope>NUCLEOTIDE SEQUENCE</scope>
    <source>
        <strain evidence="1">MPL23</strain>
    </source>
</reference>
<gene>
    <name evidence="1" type="ORF">NM688_g9282</name>
</gene>
<accession>A0ACC1RKY9</accession>